<sequence length="97" mass="11164">MEPCIDACARSLYRQRQRLKSRSRTSSLQLHSKQPLADVAVRPFVRTSRIVLSSAVIIYNNHLYNTLEFRYPVFLVTWHLTFAVSLSLLSSSVNLQP</sequence>
<dbReference type="HOGENOM" id="CLU_2346977_0_0_1"/>
<evidence type="ECO:0000313" key="1">
    <source>
        <dbReference type="EMBL" id="KIJ58542.1"/>
    </source>
</evidence>
<keyword evidence="2" id="KW-1185">Reference proteome</keyword>
<proteinExistence type="predicted"/>
<dbReference type="AlphaFoldDB" id="A0A0C9W7R0"/>
<organism evidence="1 2">
    <name type="scientific">Hydnomerulius pinastri MD-312</name>
    <dbReference type="NCBI Taxonomy" id="994086"/>
    <lineage>
        <taxon>Eukaryota</taxon>
        <taxon>Fungi</taxon>
        <taxon>Dikarya</taxon>
        <taxon>Basidiomycota</taxon>
        <taxon>Agaricomycotina</taxon>
        <taxon>Agaricomycetes</taxon>
        <taxon>Agaricomycetidae</taxon>
        <taxon>Boletales</taxon>
        <taxon>Boletales incertae sedis</taxon>
        <taxon>Leucogyrophana</taxon>
    </lineage>
</organism>
<reference evidence="1 2" key="1">
    <citation type="submission" date="2014-04" db="EMBL/GenBank/DDBJ databases">
        <title>Evolutionary Origins and Diversification of the Mycorrhizal Mutualists.</title>
        <authorList>
            <consortium name="DOE Joint Genome Institute"/>
            <consortium name="Mycorrhizal Genomics Consortium"/>
            <person name="Kohler A."/>
            <person name="Kuo A."/>
            <person name="Nagy L.G."/>
            <person name="Floudas D."/>
            <person name="Copeland A."/>
            <person name="Barry K.W."/>
            <person name="Cichocki N."/>
            <person name="Veneault-Fourrey C."/>
            <person name="LaButti K."/>
            <person name="Lindquist E.A."/>
            <person name="Lipzen A."/>
            <person name="Lundell T."/>
            <person name="Morin E."/>
            <person name="Murat C."/>
            <person name="Riley R."/>
            <person name="Ohm R."/>
            <person name="Sun H."/>
            <person name="Tunlid A."/>
            <person name="Henrissat B."/>
            <person name="Grigoriev I.V."/>
            <person name="Hibbett D.S."/>
            <person name="Martin F."/>
        </authorList>
    </citation>
    <scope>NUCLEOTIDE SEQUENCE [LARGE SCALE GENOMIC DNA]</scope>
    <source>
        <strain evidence="1 2">MD-312</strain>
    </source>
</reference>
<dbReference type="Proteomes" id="UP000053820">
    <property type="component" value="Unassembled WGS sequence"/>
</dbReference>
<protein>
    <submittedName>
        <fullName evidence="1">Uncharacterized protein</fullName>
    </submittedName>
</protein>
<accession>A0A0C9W7R0</accession>
<name>A0A0C9W7R0_9AGAM</name>
<evidence type="ECO:0000313" key="2">
    <source>
        <dbReference type="Proteomes" id="UP000053820"/>
    </source>
</evidence>
<gene>
    <name evidence="1" type="ORF">HYDPIDRAFT_102434</name>
</gene>
<dbReference type="EMBL" id="KN839928">
    <property type="protein sequence ID" value="KIJ58542.1"/>
    <property type="molecule type" value="Genomic_DNA"/>
</dbReference>
<dbReference type="OrthoDB" id="6418713at2759"/>